<sequence length="113" mass="13044">MQTYQPAYRYQAHADRWQNIQQRDAIQVLYHAKGQLETTLECIGCFRGALPTLRITDDALLQIKHTVHQVNAAMDTMRHCLRDISFDPRNQWPQPIAPFAAVSSLILGVRRKD</sequence>
<dbReference type="RefSeq" id="XP_003748468.1">
    <property type="nucleotide sequence ID" value="XM_003748420.1"/>
</dbReference>
<dbReference type="AlphaFoldDB" id="A0AAJ6QYS5"/>
<organism evidence="1 2">
    <name type="scientific">Galendromus occidentalis</name>
    <name type="common">western predatory mite</name>
    <dbReference type="NCBI Taxonomy" id="34638"/>
    <lineage>
        <taxon>Eukaryota</taxon>
        <taxon>Metazoa</taxon>
        <taxon>Ecdysozoa</taxon>
        <taxon>Arthropoda</taxon>
        <taxon>Chelicerata</taxon>
        <taxon>Arachnida</taxon>
        <taxon>Acari</taxon>
        <taxon>Parasitiformes</taxon>
        <taxon>Mesostigmata</taxon>
        <taxon>Gamasina</taxon>
        <taxon>Phytoseioidea</taxon>
        <taxon>Phytoseiidae</taxon>
        <taxon>Typhlodrominae</taxon>
        <taxon>Galendromus</taxon>
    </lineage>
</organism>
<gene>
    <name evidence="2" type="primary">LOC100898233</name>
</gene>
<proteinExistence type="predicted"/>
<dbReference type="GeneID" id="100898233"/>
<protein>
    <submittedName>
        <fullName evidence="2">Uncharacterized protein LOC100898233</fullName>
    </submittedName>
</protein>
<evidence type="ECO:0000313" key="2">
    <source>
        <dbReference type="RefSeq" id="XP_003748468.1"/>
    </source>
</evidence>
<accession>A0AAJ6QYS5</accession>
<dbReference type="Proteomes" id="UP000694867">
    <property type="component" value="Unplaced"/>
</dbReference>
<reference evidence="2" key="1">
    <citation type="submission" date="2025-08" db="UniProtKB">
        <authorList>
            <consortium name="RefSeq"/>
        </authorList>
    </citation>
    <scope>IDENTIFICATION</scope>
</reference>
<evidence type="ECO:0000313" key="1">
    <source>
        <dbReference type="Proteomes" id="UP000694867"/>
    </source>
</evidence>
<keyword evidence="1" id="KW-1185">Reference proteome</keyword>
<dbReference type="KEGG" id="goe:100898233"/>
<name>A0AAJ6QYS5_9ACAR</name>